<protein>
    <submittedName>
        <fullName evidence="9">Efflux pump protein</fullName>
    </submittedName>
</protein>
<dbReference type="PROSITE" id="PS50850">
    <property type="entry name" value="MFS"/>
    <property type="match status" value="1"/>
</dbReference>
<feature type="transmembrane region" description="Helical" evidence="7">
    <location>
        <begin position="150"/>
        <end position="171"/>
    </location>
</feature>
<evidence type="ECO:0000256" key="2">
    <source>
        <dbReference type="ARBA" id="ARBA00007520"/>
    </source>
</evidence>
<sequence>MTAGNSSLPPGKTEENKEYAEGFQLYAIVGTMTLMMFTVLLDVSILGTAIPKITTQFHSVAATGWYAGCYQLASSSLQPLTGKIYSNFNSKWTLLIFFFVFEVGSLLSGAANSSAMLIAGRAIAGLGSSGLNNGSMTIIAGSVPLKKRPVYMGVILGVGQIGVISGPLIGGALTQYTTWRWCFYMNLPIGAVIAAFLVFLDVPDLTVKPPFTWKLFRDTVTHELDLLGFALFAPAAVMFLLALEFGGNSYAWNSSVIIGLFCGAGVTVIVFFLWESRIGEKAMLPLQIIRDRIIWTSAANMACLMVSMVVASAYLPTYFQAVRGDEPTMSGVSMLPSILSQLIMSIVAGVATPKMGYYLPWVIFGNVLMAIGNGFLSTLTPTTPTAHWVGYQILLGAGRGCGLQMGVIAVQNAVKPYQIPVAMAFLIFCQNFSGSVFTVVATTIFTQGLAKQIPIYAPSVSPEAAEAAGSSASGVRSLLPAGSPELPGLLMAYAKSIDGIFYMLIACACLAFFVGMGMGWKDTRQEKTPQDEKQEA</sequence>
<feature type="transmembrane region" description="Helical" evidence="7">
    <location>
        <begin position="422"/>
        <end position="445"/>
    </location>
</feature>
<feature type="domain" description="Major facilitator superfamily (MFS) profile" evidence="8">
    <location>
        <begin position="28"/>
        <end position="523"/>
    </location>
</feature>
<dbReference type="RefSeq" id="XP_040776278.1">
    <property type="nucleotide sequence ID" value="XM_040917160.1"/>
</dbReference>
<evidence type="ECO:0000256" key="7">
    <source>
        <dbReference type="SAM" id="Phobius"/>
    </source>
</evidence>
<dbReference type="AlphaFoldDB" id="A0A9P5CPE4"/>
<dbReference type="PRINTS" id="PR01036">
    <property type="entry name" value="TCRTETB"/>
</dbReference>
<feature type="transmembrane region" description="Helical" evidence="7">
    <location>
        <begin position="334"/>
        <end position="351"/>
    </location>
</feature>
<accession>A0A9P5CPE4</accession>
<dbReference type="GO" id="GO:0005886">
    <property type="term" value="C:plasma membrane"/>
    <property type="evidence" value="ECO:0007669"/>
    <property type="project" value="TreeGrafter"/>
</dbReference>
<keyword evidence="6 7" id="KW-0472">Membrane</keyword>
<proteinExistence type="inferred from homology"/>
<dbReference type="FunFam" id="1.20.1250.20:FF:000196">
    <property type="entry name" value="MFS toxin efflux pump (AflT)"/>
    <property type="match status" value="1"/>
</dbReference>
<feature type="transmembrane region" description="Helical" evidence="7">
    <location>
        <begin position="123"/>
        <end position="143"/>
    </location>
</feature>
<feature type="transmembrane region" description="Helical" evidence="7">
    <location>
        <begin position="183"/>
        <end position="203"/>
    </location>
</feature>
<keyword evidence="3" id="KW-0813">Transport</keyword>
<dbReference type="Gene3D" id="1.20.1250.20">
    <property type="entry name" value="MFS general substrate transporter like domains"/>
    <property type="match status" value="2"/>
</dbReference>
<dbReference type="PANTHER" id="PTHR23501:SF193">
    <property type="entry name" value="MULTIDRUG TRANSPORTER, PUTATIVE (AFU_ORTHOLOGUE AFUA_8G00940)-RELATED"/>
    <property type="match status" value="1"/>
</dbReference>
<keyword evidence="10" id="KW-1185">Reference proteome</keyword>
<keyword evidence="4 7" id="KW-0812">Transmembrane</keyword>
<evidence type="ECO:0000256" key="6">
    <source>
        <dbReference type="ARBA" id="ARBA00023136"/>
    </source>
</evidence>
<evidence type="ECO:0000256" key="1">
    <source>
        <dbReference type="ARBA" id="ARBA00004141"/>
    </source>
</evidence>
<feature type="transmembrane region" description="Helical" evidence="7">
    <location>
        <begin position="388"/>
        <end position="410"/>
    </location>
</feature>
<dbReference type="GeneID" id="63834289"/>
<feature type="transmembrane region" description="Helical" evidence="7">
    <location>
        <begin position="224"/>
        <end position="243"/>
    </location>
</feature>
<gene>
    <name evidence="9" type="ORF">M406DRAFT_257204</name>
</gene>
<evidence type="ECO:0000256" key="3">
    <source>
        <dbReference type="ARBA" id="ARBA00022448"/>
    </source>
</evidence>
<dbReference type="GO" id="GO:0022857">
    <property type="term" value="F:transmembrane transporter activity"/>
    <property type="evidence" value="ECO:0007669"/>
    <property type="project" value="InterPro"/>
</dbReference>
<dbReference type="InterPro" id="IPR020846">
    <property type="entry name" value="MFS_dom"/>
</dbReference>
<evidence type="ECO:0000313" key="9">
    <source>
        <dbReference type="EMBL" id="KAF3765317.1"/>
    </source>
</evidence>
<evidence type="ECO:0000256" key="4">
    <source>
        <dbReference type="ARBA" id="ARBA00022692"/>
    </source>
</evidence>
<evidence type="ECO:0000313" key="10">
    <source>
        <dbReference type="Proteomes" id="UP000803844"/>
    </source>
</evidence>
<feature type="transmembrane region" description="Helical" evidence="7">
    <location>
        <begin position="25"/>
        <end position="50"/>
    </location>
</feature>
<feature type="transmembrane region" description="Helical" evidence="7">
    <location>
        <begin position="500"/>
        <end position="520"/>
    </location>
</feature>
<name>A0A9P5CPE4_CRYP1</name>
<dbReference type="InterPro" id="IPR036259">
    <property type="entry name" value="MFS_trans_sf"/>
</dbReference>
<feature type="transmembrane region" description="Helical" evidence="7">
    <location>
        <begin position="92"/>
        <end position="111"/>
    </location>
</feature>
<comment type="similarity">
    <text evidence="2">Belongs to the major facilitator superfamily. TCR/Tet family.</text>
</comment>
<dbReference type="Pfam" id="PF07690">
    <property type="entry name" value="MFS_1"/>
    <property type="match status" value="1"/>
</dbReference>
<keyword evidence="5 7" id="KW-1133">Transmembrane helix</keyword>
<dbReference type="CDD" id="cd17502">
    <property type="entry name" value="MFS_Azr1_MDR_like"/>
    <property type="match status" value="1"/>
</dbReference>
<feature type="transmembrane region" description="Helical" evidence="7">
    <location>
        <begin position="358"/>
        <end position="376"/>
    </location>
</feature>
<evidence type="ECO:0000256" key="5">
    <source>
        <dbReference type="ARBA" id="ARBA00022989"/>
    </source>
</evidence>
<evidence type="ECO:0000259" key="8">
    <source>
        <dbReference type="PROSITE" id="PS50850"/>
    </source>
</evidence>
<dbReference type="EMBL" id="MU032347">
    <property type="protein sequence ID" value="KAF3765317.1"/>
    <property type="molecule type" value="Genomic_DNA"/>
</dbReference>
<dbReference type="SUPFAM" id="SSF103473">
    <property type="entry name" value="MFS general substrate transporter"/>
    <property type="match status" value="2"/>
</dbReference>
<dbReference type="OrthoDB" id="10021397at2759"/>
<organism evidence="9 10">
    <name type="scientific">Cryphonectria parasitica (strain ATCC 38755 / EP155)</name>
    <dbReference type="NCBI Taxonomy" id="660469"/>
    <lineage>
        <taxon>Eukaryota</taxon>
        <taxon>Fungi</taxon>
        <taxon>Dikarya</taxon>
        <taxon>Ascomycota</taxon>
        <taxon>Pezizomycotina</taxon>
        <taxon>Sordariomycetes</taxon>
        <taxon>Sordariomycetidae</taxon>
        <taxon>Diaporthales</taxon>
        <taxon>Cryphonectriaceae</taxon>
        <taxon>Cryphonectria-Endothia species complex</taxon>
        <taxon>Cryphonectria</taxon>
    </lineage>
</organism>
<dbReference type="InterPro" id="IPR011701">
    <property type="entry name" value="MFS"/>
</dbReference>
<feature type="transmembrane region" description="Helical" evidence="7">
    <location>
        <begin position="294"/>
        <end position="314"/>
    </location>
</feature>
<feature type="transmembrane region" description="Helical" evidence="7">
    <location>
        <begin position="255"/>
        <end position="274"/>
    </location>
</feature>
<reference evidence="9" key="1">
    <citation type="journal article" date="2020" name="Phytopathology">
        <title>Genome sequence of the chestnut blight fungus Cryphonectria parasitica EP155: A fundamental resource for an archetypical invasive plant pathogen.</title>
        <authorList>
            <person name="Crouch J.A."/>
            <person name="Dawe A."/>
            <person name="Aerts A."/>
            <person name="Barry K."/>
            <person name="Churchill A.C.L."/>
            <person name="Grimwood J."/>
            <person name="Hillman B."/>
            <person name="Milgroom M.G."/>
            <person name="Pangilinan J."/>
            <person name="Smith M."/>
            <person name="Salamov A."/>
            <person name="Schmutz J."/>
            <person name="Yadav J."/>
            <person name="Grigoriev I.V."/>
            <person name="Nuss D."/>
        </authorList>
    </citation>
    <scope>NUCLEOTIDE SEQUENCE</scope>
    <source>
        <strain evidence="9">EP155</strain>
    </source>
</reference>
<comment type="caution">
    <text evidence="9">The sequence shown here is derived from an EMBL/GenBank/DDBJ whole genome shotgun (WGS) entry which is preliminary data.</text>
</comment>
<comment type="subcellular location">
    <subcellularLocation>
        <location evidence="1">Membrane</location>
        <topology evidence="1">Multi-pass membrane protein</topology>
    </subcellularLocation>
</comment>
<dbReference type="PANTHER" id="PTHR23501">
    <property type="entry name" value="MAJOR FACILITATOR SUPERFAMILY"/>
    <property type="match status" value="1"/>
</dbReference>
<dbReference type="Proteomes" id="UP000803844">
    <property type="component" value="Unassembled WGS sequence"/>
</dbReference>